<dbReference type="InterPro" id="IPR013766">
    <property type="entry name" value="Thioredoxin_domain"/>
</dbReference>
<name>A0AAU7AQ95_9ACTN</name>
<proteinExistence type="predicted"/>
<dbReference type="KEGG" id="parq:DSM112329_00603"/>
<evidence type="ECO:0000256" key="1">
    <source>
        <dbReference type="SAM" id="MobiDB-lite"/>
    </source>
</evidence>
<accession>A0AAU7AQ95</accession>
<gene>
    <name evidence="4" type="ORF">DSM112329_00603</name>
</gene>
<feature type="chain" id="PRO_5044020146" description="Thioredoxin domain-containing protein" evidence="2">
    <location>
        <begin position="26"/>
        <end position="347"/>
    </location>
</feature>
<dbReference type="InterPro" id="IPR036249">
    <property type="entry name" value="Thioredoxin-like_sf"/>
</dbReference>
<reference evidence="4" key="1">
    <citation type="submission" date="2022-12" db="EMBL/GenBank/DDBJ databases">
        <title>Paraconexibacter alkalitolerans sp. nov. and Baekduia alba sp. nov., isolated from soil and emended description of the genera Paraconexibacter (Chun et al., 2020) and Baekduia (An et al., 2020).</title>
        <authorList>
            <person name="Vieira S."/>
            <person name="Huber K.J."/>
            <person name="Geppert A."/>
            <person name="Wolf J."/>
            <person name="Neumann-Schaal M."/>
            <person name="Muesken M."/>
            <person name="Overmann J."/>
        </authorList>
    </citation>
    <scope>NUCLEOTIDE SEQUENCE</scope>
    <source>
        <strain evidence="4">AEG42_29</strain>
    </source>
</reference>
<dbReference type="SUPFAM" id="SSF52833">
    <property type="entry name" value="Thioredoxin-like"/>
    <property type="match status" value="1"/>
</dbReference>
<feature type="region of interest" description="Disordered" evidence="1">
    <location>
        <begin position="32"/>
        <end position="52"/>
    </location>
</feature>
<feature type="domain" description="Thioredoxin" evidence="3">
    <location>
        <begin position="205"/>
        <end position="347"/>
    </location>
</feature>
<organism evidence="4">
    <name type="scientific">Paraconexibacter sp. AEG42_29</name>
    <dbReference type="NCBI Taxonomy" id="2997339"/>
    <lineage>
        <taxon>Bacteria</taxon>
        <taxon>Bacillati</taxon>
        <taxon>Actinomycetota</taxon>
        <taxon>Thermoleophilia</taxon>
        <taxon>Solirubrobacterales</taxon>
        <taxon>Paraconexibacteraceae</taxon>
        <taxon>Paraconexibacter</taxon>
    </lineage>
</organism>
<dbReference type="PROSITE" id="PS51257">
    <property type="entry name" value="PROKAR_LIPOPROTEIN"/>
    <property type="match status" value="1"/>
</dbReference>
<evidence type="ECO:0000256" key="2">
    <source>
        <dbReference type="SAM" id="SignalP"/>
    </source>
</evidence>
<dbReference type="PROSITE" id="PS51352">
    <property type="entry name" value="THIOREDOXIN_2"/>
    <property type="match status" value="1"/>
</dbReference>
<dbReference type="AlphaFoldDB" id="A0AAU7AQ95"/>
<evidence type="ECO:0000259" key="3">
    <source>
        <dbReference type="PROSITE" id="PS51352"/>
    </source>
</evidence>
<dbReference type="EMBL" id="CP114014">
    <property type="protein sequence ID" value="XAY03782.1"/>
    <property type="molecule type" value="Genomic_DNA"/>
</dbReference>
<protein>
    <recommendedName>
        <fullName evidence="3">Thioredoxin domain-containing protein</fullName>
    </recommendedName>
</protein>
<dbReference type="RefSeq" id="WP_354700334.1">
    <property type="nucleotide sequence ID" value="NZ_CP114014.1"/>
</dbReference>
<evidence type="ECO:0000313" key="4">
    <source>
        <dbReference type="EMBL" id="XAY03782.1"/>
    </source>
</evidence>
<sequence>MSMRRLRRTTTLPALAAAAAALLLAGCGGSDGGSSTGDAPAPRGPSSAKLRTELDRATKVTATSFPATGGRTLRQVADSLDGTGPQVAFATQTIVPGPKQRLAFGIVDAKTGFVYAPTALYIATAENAKASGPYTAPADLLITDPPFRSQNAATESDPFAAIYETTAPFAKPGQYPVLAVSVINGKRVGAAGLITVSSAQSDDVPDVGEAAPKVATDTVASAGGDLKKIDTRVPPSDMHEVSLKDELGKKPIALLFATPQLCASRVCGPVVDIAAQLKKTYGSRMEFIHQEVYVDNVVSKGLRPPLQSFKLRTEPWLFIIDKDGKVTSRMEGSFGFRAFEEAIKTGL</sequence>
<keyword evidence="2" id="KW-0732">Signal</keyword>
<feature type="signal peptide" evidence="2">
    <location>
        <begin position="1"/>
        <end position="25"/>
    </location>
</feature>